<protein>
    <recommendedName>
        <fullName evidence="2">Nucleoprotein</fullName>
    </recommendedName>
</protein>
<reference evidence="1" key="1">
    <citation type="submission" date="2024-05" db="EMBL/GenBank/DDBJ databases">
        <title>Viral Diversity and Horizontal Gene Transfer Among Viruses in Setosphaeria turcica Population from Northern Corn Leaf Blight of Maize.</title>
        <authorList>
            <person name="Jia J."/>
            <person name="Mu F."/>
        </authorList>
    </citation>
    <scope>NUCLEOTIDE SEQUENCE</scope>
    <source>
        <strain evidence="1">ZZ1</strain>
    </source>
</reference>
<organism evidence="1">
    <name type="scientific">Exserohilum turcicum mymonavirus 1</name>
    <dbReference type="NCBI Taxonomy" id="3229033"/>
    <lineage>
        <taxon>Viruses</taxon>
        <taxon>Riboviria</taxon>
        <taxon>Orthornavirae</taxon>
        <taxon>Negarnaviricota</taxon>
        <taxon>Haploviricotina</taxon>
        <taxon>Monjiviricetes</taxon>
        <taxon>Mononegavirales</taxon>
        <taxon>Mymonaviridae</taxon>
    </lineage>
</organism>
<dbReference type="EMBL" id="PP926276">
    <property type="protein sequence ID" value="XBY85608.1"/>
    <property type="molecule type" value="Viral_cRNA"/>
</dbReference>
<name>A0AAU7YE29_9MONO</name>
<proteinExistence type="predicted"/>
<accession>A0AAU7YE29</accession>
<evidence type="ECO:0008006" key="2">
    <source>
        <dbReference type="Google" id="ProtNLM"/>
    </source>
</evidence>
<sequence length="391" mass="42813">MDNASAHLSTLIFGVGQRTGDGGLLSNAEGIIEPLTVYHWPKGTLTGDSKLAVLAYFTSFGRSESISPSAWATWAFSYLVLCFPEFVGIVRAQNEREYAFKPLTQGFVDALVAASAAAEEYDEEHPEAYATAIAKIPMLSNLPEVQRTEQLFPPDLAAAATVPSVYGYAGLLFFLAGKKIHEKNTTTITERRPGNLINAYDINDQAAFILTGDGKMGSAAHRYVNQAWVTYAPMRAALISEAAKFGSGRSLPQRVVFTIVKMMEYSGMQQATFIHEFLQAIPESVNFACIRPSYNAYITSLREVAAAPSYIQPYYKLMHGERTRAFHRNAIMTLAACATAWKKHTTPSMVNFNLGAGATPAVNMYDAEASRKGLPTLQGLMVQEQETSEQE</sequence>
<evidence type="ECO:0000313" key="1">
    <source>
        <dbReference type="EMBL" id="XBY85608.1"/>
    </source>
</evidence>